<dbReference type="InterPro" id="IPR004364">
    <property type="entry name" value="Aa-tRNA-synt_II"/>
</dbReference>
<keyword evidence="2" id="KW-0547">Nucleotide-binding</keyword>
<dbReference type="AlphaFoldDB" id="A0A7V3RFC8"/>
<dbReference type="InterPro" id="IPR006195">
    <property type="entry name" value="aa-tRNA-synth_II"/>
</dbReference>
<keyword evidence="3" id="KW-0067">ATP-binding</keyword>
<dbReference type="GO" id="GO:0006421">
    <property type="term" value="P:asparaginyl-tRNA aminoacylation"/>
    <property type="evidence" value="ECO:0007669"/>
    <property type="project" value="TreeGrafter"/>
</dbReference>
<organism evidence="7">
    <name type="scientific">Mesoaciditoga lauensis</name>
    <dbReference type="NCBI Taxonomy" id="1495039"/>
    <lineage>
        <taxon>Bacteria</taxon>
        <taxon>Thermotogati</taxon>
        <taxon>Thermotogota</taxon>
        <taxon>Thermotogae</taxon>
        <taxon>Mesoaciditogales</taxon>
        <taxon>Mesoaciditogaceae</taxon>
        <taxon>Mesoaciditoga</taxon>
    </lineage>
</organism>
<dbReference type="GO" id="GO:0005524">
    <property type="term" value="F:ATP binding"/>
    <property type="evidence" value="ECO:0007669"/>
    <property type="project" value="UniProtKB-KW"/>
</dbReference>
<dbReference type="SUPFAM" id="SSF55681">
    <property type="entry name" value="Class II aaRS and biotin synthetases"/>
    <property type="match status" value="1"/>
</dbReference>
<name>A0A7V3RFC8_9BACT</name>
<dbReference type="EMBL" id="DTPE01000224">
    <property type="protein sequence ID" value="HGE75605.1"/>
    <property type="molecule type" value="Genomic_DNA"/>
</dbReference>
<evidence type="ECO:0000313" key="7">
    <source>
        <dbReference type="EMBL" id="HGE75605.1"/>
    </source>
</evidence>
<accession>A0A7V3RFC8</accession>
<dbReference type="NCBIfam" id="NF005054">
    <property type="entry name" value="PRK06462.1-4"/>
    <property type="match status" value="1"/>
</dbReference>
<dbReference type="PROSITE" id="PS50862">
    <property type="entry name" value="AA_TRNA_LIGASE_II"/>
    <property type="match status" value="1"/>
</dbReference>
<keyword evidence="4" id="KW-0648">Protein biosynthesis</keyword>
<evidence type="ECO:0000256" key="2">
    <source>
        <dbReference type="ARBA" id="ARBA00022741"/>
    </source>
</evidence>
<dbReference type="PANTHER" id="PTHR22594">
    <property type="entry name" value="ASPARTYL/LYSYL-TRNA SYNTHETASE"/>
    <property type="match status" value="1"/>
</dbReference>
<proteinExistence type="predicted"/>
<keyword evidence="1" id="KW-0436">Ligase</keyword>
<sequence length="302" mass="34794">MISLEESLKTKKEVLEVSSELISATGQFLRREGFIELLPVMISPITDPLNHSVMDASIDYYGGKYSLTKSMIFHKQLAIRVHPKIFIFSPNIRLETEEKGETGRHLIEFTQLDLEVKDAKRDDILDLIERMLVSTFEDIDEKYGEIVRSMNPKFAIPKTPFERVKYLDGYEEYGKDFENILSKKATQPFWLIDIPIDEREFYDKRDGNKNVLTDMDLIYPYGFGEALSGGEREFDYDKIISRMKYKGTSEEGLKWYLDEVKKGIPPSAGCGIGIERLTRFICNLKSVSQARLFAKLPGRLSI</sequence>
<dbReference type="InterPro" id="IPR045864">
    <property type="entry name" value="aa-tRNA-synth_II/BPL/LPL"/>
</dbReference>
<evidence type="ECO:0000256" key="1">
    <source>
        <dbReference type="ARBA" id="ARBA00022598"/>
    </source>
</evidence>
<gene>
    <name evidence="7" type="ORF">ENX73_05725</name>
</gene>
<comment type="caution">
    <text evidence="7">The sequence shown here is derived from an EMBL/GenBank/DDBJ whole genome shotgun (WGS) entry which is preliminary data.</text>
</comment>
<feature type="domain" description="Aminoacyl-transfer RNA synthetases class-II family profile" evidence="6">
    <location>
        <begin position="84"/>
        <end position="297"/>
    </location>
</feature>
<evidence type="ECO:0000256" key="3">
    <source>
        <dbReference type="ARBA" id="ARBA00022840"/>
    </source>
</evidence>
<evidence type="ECO:0000256" key="5">
    <source>
        <dbReference type="ARBA" id="ARBA00023146"/>
    </source>
</evidence>
<dbReference type="PANTHER" id="PTHR22594:SF48">
    <property type="entry name" value="ASPARAGINYL-TRNA SYNTHETASE-RELATED PROTEIN (N-TRUNCATION)"/>
    <property type="match status" value="1"/>
</dbReference>
<reference evidence="7" key="1">
    <citation type="journal article" date="2020" name="mSystems">
        <title>Genome- and Community-Level Interaction Insights into Carbon Utilization and Element Cycling Functions of Hydrothermarchaeota in Hydrothermal Sediment.</title>
        <authorList>
            <person name="Zhou Z."/>
            <person name="Liu Y."/>
            <person name="Xu W."/>
            <person name="Pan J."/>
            <person name="Luo Z.H."/>
            <person name="Li M."/>
        </authorList>
    </citation>
    <scope>NUCLEOTIDE SEQUENCE [LARGE SCALE GENOMIC DNA]</scope>
    <source>
        <strain evidence="7">SpSt-966</strain>
    </source>
</reference>
<evidence type="ECO:0000259" key="6">
    <source>
        <dbReference type="PROSITE" id="PS50862"/>
    </source>
</evidence>
<keyword evidence="5" id="KW-0030">Aminoacyl-tRNA synthetase</keyword>
<evidence type="ECO:0000256" key="4">
    <source>
        <dbReference type="ARBA" id="ARBA00022917"/>
    </source>
</evidence>
<dbReference type="Gene3D" id="3.30.930.10">
    <property type="entry name" value="Bira Bifunctional Protein, Domain 2"/>
    <property type="match status" value="1"/>
</dbReference>
<dbReference type="Pfam" id="PF00152">
    <property type="entry name" value="tRNA-synt_2"/>
    <property type="match status" value="1"/>
</dbReference>
<protein>
    <submittedName>
        <fullName evidence="7">Asparagine synthetase</fullName>
    </submittedName>
</protein>
<dbReference type="GO" id="GO:0004816">
    <property type="term" value="F:asparagine-tRNA ligase activity"/>
    <property type="evidence" value="ECO:0007669"/>
    <property type="project" value="TreeGrafter"/>
</dbReference>